<proteinExistence type="predicted"/>
<accession>A0ABR4CF52</accession>
<gene>
    <name evidence="2" type="ORF">VTL71DRAFT_14885</name>
</gene>
<evidence type="ECO:0000313" key="2">
    <source>
        <dbReference type="EMBL" id="KAL2068548.1"/>
    </source>
</evidence>
<reference evidence="2 3" key="1">
    <citation type="journal article" date="2024" name="Commun. Biol.">
        <title>Comparative genomic analysis of thermophilic fungi reveals convergent evolutionary adaptations and gene losses.</title>
        <authorList>
            <person name="Steindorff A.S."/>
            <person name="Aguilar-Pontes M.V."/>
            <person name="Robinson A.J."/>
            <person name="Andreopoulos B."/>
            <person name="LaButti K."/>
            <person name="Kuo A."/>
            <person name="Mondo S."/>
            <person name="Riley R."/>
            <person name="Otillar R."/>
            <person name="Haridas S."/>
            <person name="Lipzen A."/>
            <person name="Grimwood J."/>
            <person name="Schmutz J."/>
            <person name="Clum A."/>
            <person name="Reid I.D."/>
            <person name="Moisan M.C."/>
            <person name="Butler G."/>
            <person name="Nguyen T.T.M."/>
            <person name="Dewar K."/>
            <person name="Conant G."/>
            <person name="Drula E."/>
            <person name="Henrissat B."/>
            <person name="Hansel C."/>
            <person name="Singer S."/>
            <person name="Hutchinson M.I."/>
            <person name="de Vries R.P."/>
            <person name="Natvig D.O."/>
            <person name="Powell A.J."/>
            <person name="Tsang A."/>
            <person name="Grigoriev I.V."/>
        </authorList>
    </citation>
    <scope>NUCLEOTIDE SEQUENCE [LARGE SCALE GENOMIC DNA]</scope>
    <source>
        <strain evidence="2 3">CBS 494.80</strain>
    </source>
</reference>
<organism evidence="2 3">
    <name type="scientific">Oculimacula yallundae</name>
    <dbReference type="NCBI Taxonomy" id="86028"/>
    <lineage>
        <taxon>Eukaryota</taxon>
        <taxon>Fungi</taxon>
        <taxon>Dikarya</taxon>
        <taxon>Ascomycota</taxon>
        <taxon>Pezizomycotina</taxon>
        <taxon>Leotiomycetes</taxon>
        <taxon>Helotiales</taxon>
        <taxon>Ploettnerulaceae</taxon>
        <taxon>Oculimacula</taxon>
    </lineage>
</organism>
<evidence type="ECO:0000256" key="1">
    <source>
        <dbReference type="SAM" id="MobiDB-lite"/>
    </source>
</evidence>
<protein>
    <submittedName>
        <fullName evidence="2">Uncharacterized protein</fullName>
    </submittedName>
</protein>
<evidence type="ECO:0000313" key="3">
    <source>
        <dbReference type="Proteomes" id="UP001595075"/>
    </source>
</evidence>
<feature type="compositionally biased region" description="Polar residues" evidence="1">
    <location>
        <begin position="19"/>
        <end position="29"/>
    </location>
</feature>
<feature type="region of interest" description="Disordered" evidence="1">
    <location>
        <begin position="10"/>
        <end position="36"/>
    </location>
</feature>
<keyword evidence="3" id="KW-1185">Reference proteome</keyword>
<comment type="caution">
    <text evidence="2">The sequence shown here is derived from an EMBL/GenBank/DDBJ whole genome shotgun (WGS) entry which is preliminary data.</text>
</comment>
<sequence length="210" mass="23655">MGPKSIRAILGLTKESKSAPGTGNETNMGSEDELGLSTTYSRHSRSFTEPTRTQGKDQHHVFVELSVILERDGEVAPYSTDVYLSDDPTTLYYIREKLLVPRDRKRLRVAKIEMGIGSKELVARLMKGVAKDDFKEPVVSKQGVLEEGVLKVELVQVRVLWEMTENMTGFWTEIIGESDEEIAKALEMMDERGWSDHFELVFGVADEEGK</sequence>
<dbReference type="Proteomes" id="UP001595075">
    <property type="component" value="Unassembled WGS sequence"/>
</dbReference>
<name>A0ABR4CF52_9HELO</name>
<dbReference type="EMBL" id="JAZHXI010000008">
    <property type="protein sequence ID" value="KAL2068548.1"/>
    <property type="molecule type" value="Genomic_DNA"/>
</dbReference>